<dbReference type="EMBL" id="CAIIXF020000008">
    <property type="protein sequence ID" value="CAH1791740.1"/>
    <property type="molecule type" value="Genomic_DNA"/>
</dbReference>
<accession>A0A8J1XXC1</accession>
<proteinExistence type="predicted"/>
<evidence type="ECO:0000256" key="1">
    <source>
        <dbReference type="SAM" id="MobiDB-lite"/>
    </source>
</evidence>
<keyword evidence="5" id="KW-1185">Reference proteome</keyword>
<sequence length="564" mass="66092">MAAHNMTKTVCFQKKSRITLTWTSFSVIFSIILFACVPCTGLRVKGSWRTSEYLNFLGRFGVQQTDMSDILNTRGYIYGNITAKSNFTTKNTKRMLVVVDSEYFLEFYGNRTVVPRSKACPLMFNKIDTIAWDRQCKKDGKEDFLRKVPCDTDKLCSEEDAPDKVVKGYQFTYKIQDTKQPRFWFISLVSCYRGDKGDTLCKWLHDSDEEIELEYDIWMVNGNPYTKHFNPFEHQFSFELHDVVEIYAIFLVAFIIIVPIQLYALRRQRHNLMRLLTACIILEFIGIVLNFIHFFKFAFDGEGSNLMKLAGNFIDMFAECLFMLLLLLIVKGWTITRQTLTTKSKILLFTAWTLYTAANIFLFIWNFTEMDIISDKDEWQTWPGYTILAFRMALMVWFLFELRETFLLENHQPKMRFYLHFGAGFLVWFVYLPIVALIGSQVSALWRFKTILSMTYAADFLSYCVLMHLLWPSRSYLYFNLHTERPPLHMEEFEITGLLDESMSETEEFSVEQSPRSNDLDLHSNASESSPKQSKKKRSTQNGHMSNHIIRSRSIDEEEAESLL</sequence>
<evidence type="ECO:0000259" key="3">
    <source>
        <dbReference type="Pfam" id="PF10192"/>
    </source>
</evidence>
<feature type="transmembrane region" description="Helical" evidence="2">
    <location>
        <begin position="20"/>
        <end position="44"/>
    </location>
</feature>
<dbReference type="GO" id="GO:0019236">
    <property type="term" value="P:response to pheromone"/>
    <property type="evidence" value="ECO:0007669"/>
    <property type="project" value="InterPro"/>
</dbReference>
<dbReference type="InterPro" id="IPR047831">
    <property type="entry name" value="GPR180/TMEM145"/>
</dbReference>
<feature type="transmembrane region" description="Helical" evidence="2">
    <location>
        <begin position="246"/>
        <end position="265"/>
    </location>
</feature>
<name>A0A8J1XXC1_OWEFU</name>
<feature type="region of interest" description="Disordered" evidence="1">
    <location>
        <begin position="507"/>
        <end position="564"/>
    </location>
</feature>
<evidence type="ECO:0000256" key="2">
    <source>
        <dbReference type="SAM" id="Phobius"/>
    </source>
</evidence>
<feature type="transmembrane region" description="Helical" evidence="2">
    <location>
        <begin position="421"/>
        <end position="439"/>
    </location>
</feature>
<keyword evidence="2" id="KW-0472">Membrane</keyword>
<gene>
    <name evidence="4" type="ORF">OFUS_LOCUS16793</name>
</gene>
<dbReference type="PANTHER" id="PTHR23252">
    <property type="entry name" value="INTIMAL THICKNESS RECEPTOR-RELATED"/>
    <property type="match status" value="1"/>
</dbReference>
<reference evidence="4" key="1">
    <citation type="submission" date="2022-03" db="EMBL/GenBank/DDBJ databases">
        <authorList>
            <person name="Martin C."/>
        </authorList>
    </citation>
    <scope>NUCLEOTIDE SEQUENCE</scope>
</reference>
<dbReference type="AlphaFoldDB" id="A0A8J1XXC1"/>
<dbReference type="InterPro" id="IPR019336">
    <property type="entry name" value="GPR180/TMEM145_TM"/>
</dbReference>
<feature type="transmembrane region" description="Helical" evidence="2">
    <location>
        <begin position="346"/>
        <end position="367"/>
    </location>
</feature>
<protein>
    <recommendedName>
        <fullName evidence="3">GPR180/TMEM145 transmembrane domain-containing protein</fullName>
    </recommendedName>
</protein>
<feature type="transmembrane region" description="Helical" evidence="2">
    <location>
        <begin position="451"/>
        <end position="471"/>
    </location>
</feature>
<dbReference type="OrthoDB" id="45670at2759"/>
<dbReference type="Pfam" id="PF10192">
    <property type="entry name" value="GPR180-TMEM145_TM"/>
    <property type="match status" value="1"/>
</dbReference>
<feature type="domain" description="GPR180/TMEM145 transmembrane" evidence="3">
    <location>
        <begin position="250"/>
        <end position="466"/>
    </location>
</feature>
<comment type="caution">
    <text evidence="4">The sequence shown here is derived from an EMBL/GenBank/DDBJ whole genome shotgun (WGS) entry which is preliminary data.</text>
</comment>
<feature type="transmembrane region" description="Helical" evidence="2">
    <location>
        <begin position="272"/>
        <end position="293"/>
    </location>
</feature>
<evidence type="ECO:0000313" key="4">
    <source>
        <dbReference type="EMBL" id="CAH1791740.1"/>
    </source>
</evidence>
<feature type="transmembrane region" description="Helical" evidence="2">
    <location>
        <begin position="382"/>
        <end position="400"/>
    </location>
</feature>
<feature type="transmembrane region" description="Helical" evidence="2">
    <location>
        <begin position="313"/>
        <end position="334"/>
    </location>
</feature>
<keyword evidence="2" id="KW-0812">Transmembrane</keyword>
<keyword evidence="2" id="KW-1133">Transmembrane helix</keyword>
<dbReference type="GO" id="GO:0007186">
    <property type="term" value="P:G protein-coupled receptor signaling pathway"/>
    <property type="evidence" value="ECO:0007669"/>
    <property type="project" value="InterPro"/>
</dbReference>
<dbReference type="PANTHER" id="PTHR23252:SF43">
    <property type="entry name" value="INTIMAL THICKNESS RELATED RECEPTOR IRP DOMAIN-CONTAINING PROTEIN"/>
    <property type="match status" value="1"/>
</dbReference>
<evidence type="ECO:0000313" key="5">
    <source>
        <dbReference type="Proteomes" id="UP000749559"/>
    </source>
</evidence>
<dbReference type="Proteomes" id="UP000749559">
    <property type="component" value="Unassembled WGS sequence"/>
</dbReference>
<organism evidence="4 5">
    <name type="scientific">Owenia fusiformis</name>
    <name type="common">Polychaete worm</name>
    <dbReference type="NCBI Taxonomy" id="6347"/>
    <lineage>
        <taxon>Eukaryota</taxon>
        <taxon>Metazoa</taxon>
        <taxon>Spiralia</taxon>
        <taxon>Lophotrochozoa</taxon>
        <taxon>Annelida</taxon>
        <taxon>Polychaeta</taxon>
        <taxon>Sedentaria</taxon>
        <taxon>Canalipalpata</taxon>
        <taxon>Sabellida</taxon>
        <taxon>Oweniida</taxon>
        <taxon>Oweniidae</taxon>
        <taxon>Owenia</taxon>
    </lineage>
</organism>